<accession>A0ABS6VZJ0</accession>
<dbReference type="EMBL" id="JAHWDF010000003">
    <property type="protein sequence ID" value="MBW2960919.1"/>
    <property type="molecule type" value="Genomic_DNA"/>
</dbReference>
<keyword evidence="2" id="KW-1185">Reference proteome</keyword>
<dbReference type="InterPro" id="IPR046525">
    <property type="entry name" value="DUF6702"/>
</dbReference>
<evidence type="ECO:0008006" key="3">
    <source>
        <dbReference type="Google" id="ProtNLM"/>
    </source>
</evidence>
<protein>
    <recommendedName>
        <fullName evidence="3">Peptidase E</fullName>
    </recommendedName>
</protein>
<name>A0ABS6VZJ0_9FLAO</name>
<organism evidence="1 2">
    <name type="scientific">Mesonia aestuariivivens</name>
    <dbReference type="NCBI Taxonomy" id="2796128"/>
    <lineage>
        <taxon>Bacteria</taxon>
        <taxon>Pseudomonadati</taxon>
        <taxon>Bacteroidota</taxon>
        <taxon>Flavobacteriia</taxon>
        <taxon>Flavobacteriales</taxon>
        <taxon>Flavobacteriaceae</taxon>
        <taxon>Mesonia</taxon>
    </lineage>
</organism>
<proteinExistence type="predicted"/>
<evidence type="ECO:0000313" key="1">
    <source>
        <dbReference type="EMBL" id="MBW2960919.1"/>
    </source>
</evidence>
<evidence type="ECO:0000313" key="2">
    <source>
        <dbReference type="Proteomes" id="UP000719267"/>
    </source>
</evidence>
<comment type="caution">
    <text evidence="1">The sequence shown here is derived from an EMBL/GenBank/DDBJ whole genome shotgun (WGS) entry which is preliminary data.</text>
</comment>
<dbReference type="Pfam" id="PF20420">
    <property type="entry name" value="DUF6702"/>
    <property type="match status" value="1"/>
</dbReference>
<sequence length="141" mass="16822">MSVTEIEYVEEKETLQIISRLFVDDFEKLLKTRYDENVELIRGENNAQTNTYISKYFEDKLKILIQNKQMSLKFIGKRYEDDLIICYFEAIKVKEFNQVTIKNLILTDLFEDQKNLIHFKKDGNTESLMLMKDKSKGTIKF</sequence>
<reference evidence="1 2" key="1">
    <citation type="submission" date="2021-07" db="EMBL/GenBank/DDBJ databases">
        <title>Mesonia aestuariivivens sp. nov., isolated from a tidal flat.</title>
        <authorList>
            <person name="Kim Y.-O."/>
            <person name="Yoon J.-H."/>
        </authorList>
    </citation>
    <scope>NUCLEOTIDE SEQUENCE [LARGE SCALE GENOMIC DNA]</scope>
    <source>
        <strain evidence="1 2">JHPTF-M18</strain>
    </source>
</reference>
<dbReference type="Proteomes" id="UP000719267">
    <property type="component" value="Unassembled WGS sequence"/>
</dbReference>
<gene>
    <name evidence="1" type="ORF">KW502_03790</name>
</gene>